<dbReference type="Pfam" id="PF10551">
    <property type="entry name" value="MULE"/>
    <property type="match status" value="1"/>
</dbReference>
<dbReference type="Gene3D" id="2.20.25.240">
    <property type="match status" value="1"/>
</dbReference>
<keyword evidence="1" id="KW-0479">Metal-binding</keyword>
<feature type="domain" description="FLYWCH-type" evidence="4">
    <location>
        <begin position="7"/>
        <end position="65"/>
    </location>
</feature>
<feature type="domain" description="MULE transposase" evidence="5">
    <location>
        <begin position="184"/>
        <end position="280"/>
    </location>
</feature>
<dbReference type="InterPro" id="IPR007588">
    <property type="entry name" value="Znf_FLYWCH"/>
</dbReference>
<evidence type="ECO:0000313" key="6">
    <source>
        <dbReference type="EMBL" id="KAL3693256.1"/>
    </source>
</evidence>
<dbReference type="PANTHER" id="PTHR47160">
    <property type="entry name" value="PUTATIVE-RELATED"/>
    <property type="match status" value="1"/>
</dbReference>
<protein>
    <recommendedName>
        <fullName evidence="8">MULE transposase domain-containing protein</fullName>
    </recommendedName>
</protein>
<keyword evidence="3" id="KW-0862">Zinc</keyword>
<name>A0ABD3HQN5_9MARC</name>
<keyword evidence="2" id="KW-0863">Zinc-finger</keyword>
<sequence>MDQVLRYRTARGGDAISYGGYSYRVDRRLARGDISWRCLQRGCPGRLQTDGNFSEPIIRGSEHTHAANEDYGLIRMTIARCRERAATENTPIPQIYQEEANRLSGSASASVMLPVFRSIDTSMYRARRTRYPRLPHTRAEIVVPESLRLTDVGENFMLLELDDNDIMVFSAPLDFRDLCHASHVYMDGTFDTCPSLFQQLFTLHAFFGERQVPLVYVLMSSKEMMAYISLFRALKELAGAQGLEFSPQVILNDFESGLIPAVRQEFPRAHHQGCYFHFTQAIWRKVQQLGMAAQCQENAFLKETIRRLMALGFLPIGDVRLGLEMIRLTLLVHELPGLTILLDYFQRQWCENTSMGMWNVFGVERRTNNNCEGWHHKFNSLVKLHPNIFRLIECLRSEQTTAAQERLQIAMGQRVQRRVPRYTRVNQNLHELGERYSRGEVDVLDYLTNVSYNLIIIKIISI</sequence>
<accession>A0ABD3HQN5</accession>
<dbReference type="InterPro" id="IPR018289">
    <property type="entry name" value="MULE_transposase_dom"/>
</dbReference>
<organism evidence="6 7">
    <name type="scientific">Riccia sorocarpa</name>
    <dbReference type="NCBI Taxonomy" id="122646"/>
    <lineage>
        <taxon>Eukaryota</taxon>
        <taxon>Viridiplantae</taxon>
        <taxon>Streptophyta</taxon>
        <taxon>Embryophyta</taxon>
        <taxon>Marchantiophyta</taxon>
        <taxon>Marchantiopsida</taxon>
        <taxon>Marchantiidae</taxon>
        <taxon>Marchantiales</taxon>
        <taxon>Ricciaceae</taxon>
        <taxon>Riccia</taxon>
    </lineage>
</organism>
<evidence type="ECO:0000259" key="4">
    <source>
        <dbReference type="Pfam" id="PF04500"/>
    </source>
</evidence>
<evidence type="ECO:0000256" key="1">
    <source>
        <dbReference type="ARBA" id="ARBA00022723"/>
    </source>
</evidence>
<comment type="caution">
    <text evidence="6">The sequence shown here is derived from an EMBL/GenBank/DDBJ whole genome shotgun (WGS) entry which is preliminary data.</text>
</comment>
<dbReference type="AlphaFoldDB" id="A0ABD3HQN5"/>
<dbReference type="GO" id="GO:0008270">
    <property type="term" value="F:zinc ion binding"/>
    <property type="evidence" value="ECO:0007669"/>
    <property type="project" value="UniProtKB-KW"/>
</dbReference>
<evidence type="ECO:0000256" key="3">
    <source>
        <dbReference type="ARBA" id="ARBA00022833"/>
    </source>
</evidence>
<dbReference type="Pfam" id="PF04500">
    <property type="entry name" value="FLYWCH"/>
    <property type="match status" value="1"/>
</dbReference>
<gene>
    <name evidence="6" type="ORF">R1sor_006907</name>
</gene>
<evidence type="ECO:0000256" key="2">
    <source>
        <dbReference type="ARBA" id="ARBA00022771"/>
    </source>
</evidence>
<dbReference type="Proteomes" id="UP001633002">
    <property type="component" value="Unassembled WGS sequence"/>
</dbReference>
<dbReference type="EMBL" id="JBJQOH010000003">
    <property type="protein sequence ID" value="KAL3693256.1"/>
    <property type="molecule type" value="Genomic_DNA"/>
</dbReference>
<evidence type="ECO:0008006" key="8">
    <source>
        <dbReference type="Google" id="ProtNLM"/>
    </source>
</evidence>
<evidence type="ECO:0000313" key="7">
    <source>
        <dbReference type="Proteomes" id="UP001633002"/>
    </source>
</evidence>
<dbReference type="PANTHER" id="PTHR47160:SF5">
    <property type="entry name" value="MULE TRANSPOSASE DOMAIN-CONTAINING PROTEIN"/>
    <property type="match status" value="1"/>
</dbReference>
<keyword evidence="7" id="KW-1185">Reference proteome</keyword>
<reference evidence="6 7" key="1">
    <citation type="submission" date="2024-09" db="EMBL/GenBank/DDBJ databases">
        <title>Chromosome-scale assembly of Riccia sorocarpa.</title>
        <authorList>
            <person name="Paukszto L."/>
        </authorList>
    </citation>
    <scope>NUCLEOTIDE SEQUENCE [LARGE SCALE GENOMIC DNA]</scope>
    <source>
        <strain evidence="6">LP-2024</strain>
        <tissue evidence="6">Aerial parts of the thallus</tissue>
    </source>
</reference>
<proteinExistence type="predicted"/>
<evidence type="ECO:0000259" key="5">
    <source>
        <dbReference type="Pfam" id="PF10551"/>
    </source>
</evidence>